<accession>A0A6D2L4C1</accession>
<sequence>MNLNPTKTTSSGSPGVHLSSKRKSFTEVHLFSFTGWSPFRLLPHPHPPPPRLFGFRRPFLSSSARIPPAKPSPAMTATENPVFTGNQTLSADSPS</sequence>
<feature type="region of interest" description="Disordered" evidence="1">
    <location>
        <begin position="1"/>
        <end position="22"/>
    </location>
</feature>
<dbReference type="Proteomes" id="UP000467841">
    <property type="component" value="Unassembled WGS sequence"/>
</dbReference>
<feature type="compositionally biased region" description="Polar residues" evidence="1">
    <location>
        <begin position="1"/>
        <end position="13"/>
    </location>
</feature>
<evidence type="ECO:0000313" key="3">
    <source>
        <dbReference type="Proteomes" id="UP000467841"/>
    </source>
</evidence>
<feature type="compositionally biased region" description="Polar residues" evidence="1">
    <location>
        <begin position="75"/>
        <end position="95"/>
    </location>
</feature>
<comment type="caution">
    <text evidence="2">The sequence shown here is derived from an EMBL/GenBank/DDBJ whole genome shotgun (WGS) entry which is preliminary data.</text>
</comment>
<evidence type="ECO:0000313" key="2">
    <source>
        <dbReference type="EMBL" id="CAA7054401.1"/>
    </source>
</evidence>
<feature type="region of interest" description="Disordered" evidence="1">
    <location>
        <begin position="64"/>
        <end position="95"/>
    </location>
</feature>
<evidence type="ECO:0000256" key="1">
    <source>
        <dbReference type="SAM" id="MobiDB-lite"/>
    </source>
</evidence>
<name>A0A6D2L4C1_9BRAS</name>
<gene>
    <name evidence="2" type="ORF">MERR_LOCUS41637</name>
</gene>
<proteinExistence type="predicted"/>
<keyword evidence="3" id="KW-1185">Reference proteome</keyword>
<dbReference type="EMBL" id="CACVBM020001573">
    <property type="protein sequence ID" value="CAA7054401.1"/>
    <property type="molecule type" value="Genomic_DNA"/>
</dbReference>
<reference evidence="2" key="1">
    <citation type="submission" date="2020-01" db="EMBL/GenBank/DDBJ databases">
        <authorList>
            <person name="Mishra B."/>
        </authorList>
    </citation>
    <scope>NUCLEOTIDE SEQUENCE [LARGE SCALE GENOMIC DNA]</scope>
</reference>
<dbReference type="AlphaFoldDB" id="A0A6D2L4C1"/>
<protein>
    <submittedName>
        <fullName evidence="2">Uncharacterized protein</fullName>
    </submittedName>
</protein>
<organism evidence="2 3">
    <name type="scientific">Microthlaspi erraticum</name>
    <dbReference type="NCBI Taxonomy" id="1685480"/>
    <lineage>
        <taxon>Eukaryota</taxon>
        <taxon>Viridiplantae</taxon>
        <taxon>Streptophyta</taxon>
        <taxon>Embryophyta</taxon>
        <taxon>Tracheophyta</taxon>
        <taxon>Spermatophyta</taxon>
        <taxon>Magnoliopsida</taxon>
        <taxon>eudicotyledons</taxon>
        <taxon>Gunneridae</taxon>
        <taxon>Pentapetalae</taxon>
        <taxon>rosids</taxon>
        <taxon>malvids</taxon>
        <taxon>Brassicales</taxon>
        <taxon>Brassicaceae</taxon>
        <taxon>Coluteocarpeae</taxon>
        <taxon>Microthlaspi</taxon>
    </lineage>
</organism>